<sequence>MATGIKALDKLVSRHGIRTEEGSDGFQTLLRLNGGDKRLSTLNLPYCFYQRVVNLPRSRSVVLHQIFLPYR</sequence>
<keyword evidence="2" id="KW-1185">Reference proteome</keyword>
<dbReference type="KEGG" id="apel:CA267_000670"/>
<accession>A0A6M4M891</accession>
<dbReference type="Proteomes" id="UP000219285">
    <property type="component" value="Chromosome"/>
</dbReference>
<evidence type="ECO:0000313" key="2">
    <source>
        <dbReference type="Proteomes" id="UP000219285"/>
    </source>
</evidence>
<dbReference type="OrthoDB" id="6322038at2"/>
<protein>
    <submittedName>
        <fullName evidence="1">Uncharacterized protein</fullName>
    </submittedName>
</protein>
<dbReference type="RefSeq" id="WP_139316238.1">
    <property type="nucleotide sequence ID" value="NZ_CP052766.1"/>
</dbReference>
<dbReference type="AlphaFoldDB" id="A0A6M4M891"/>
<proteinExistence type="predicted"/>
<organism evidence="1 2">
    <name type="scientific">Alteromonas pelagimontana</name>
    <dbReference type="NCBI Taxonomy" id="1858656"/>
    <lineage>
        <taxon>Bacteria</taxon>
        <taxon>Pseudomonadati</taxon>
        <taxon>Pseudomonadota</taxon>
        <taxon>Gammaproteobacteria</taxon>
        <taxon>Alteromonadales</taxon>
        <taxon>Alteromonadaceae</taxon>
        <taxon>Alteromonas/Salinimonas group</taxon>
        <taxon>Alteromonas</taxon>
    </lineage>
</organism>
<reference evidence="2" key="1">
    <citation type="submission" date="2014-12" db="EMBL/GenBank/DDBJ databases">
        <title>Complete genome sequence of a multi-drug resistant Klebsiella pneumoniae.</title>
        <authorList>
            <person name="Hua X."/>
            <person name="Chen Q."/>
            <person name="Li X."/>
            <person name="Feng Y."/>
            <person name="Ruan Z."/>
            <person name="Yu Y."/>
        </authorList>
    </citation>
    <scope>NUCLEOTIDE SEQUENCE [LARGE SCALE GENOMIC DNA]</scope>
    <source>
        <strain evidence="2">5.12</strain>
    </source>
</reference>
<gene>
    <name evidence="1" type="ORF">CA267_000670</name>
</gene>
<dbReference type="EMBL" id="CP052766">
    <property type="protein sequence ID" value="QJR79412.1"/>
    <property type="molecule type" value="Genomic_DNA"/>
</dbReference>
<name>A0A6M4M891_9ALTE</name>
<evidence type="ECO:0000313" key="1">
    <source>
        <dbReference type="EMBL" id="QJR79412.1"/>
    </source>
</evidence>
<reference evidence="1 2" key="2">
    <citation type="submission" date="2020-04" db="EMBL/GenBank/DDBJ databases">
        <title>Complete genome sequence of Alteromonas pelagimontana 5.12T.</title>
        <authorList>
            <person name="Sinha R.K."/>
            <person name="Krishnan K.P."/>
            <person name="Kurian J.P."/>
        </authorList>
    </citation>
    <scope>NUCLEOTIDE SEQUENCE [LARGE SCALE GENOMIC DNA]</scope>
    <source>
        <strain evidence="1 2">5.12</strain>
    </source>
</reference>